<dbReference type="AlphaFoldDB" id="A0A1J4J1S1"/>
<keyword evidence="1" id="KW-1133">Transmembrane helix</keyword>
<dbReference type="InterPro" id="IPR021520">
    <property type="entry name" value="Stealth_CR2"/>
</dbReference>
<dbReference type="RefSeq" id="XP_068345858.1">
    <property type="nucleotide sequence ID" value="XM_068513488.1"/>
</dbReference>
<dbReference type="Pfam" id="PF17101">
    <property type="entry name" value="Stealth_CR1"/>
    <property type="match status" value="1"/>
</dbReference>
<dbReference type="EMBL" id="MLAK01001472">
    <property type="protein sequence ID" value="OHS92721.1"/>
    <property type="molecule type" value="Genomic_DNA"/>
</dbReference>
<dbReference type="InterPro" id="IPR031358">
    <property type="entry name" value="Stealth_CR1"/>
</dbReference>
<evidence type="ECO:0000313" key="5">
    <source>
        <dbReference type="Proteomes" id="UP000179807"/>
    </source>
</evidence>
<sequence length="172" mass="20719">MICRRFTEISEDSNYCIMMKKRKMKSFSIIISLFTLLHLLLTFYIPSRKAVPILRRIRKLPNGTVLYEKGMDIYKIGVKETFYLFKGFSKRNLQRNTNVQKVDLVYTWVNGRDPKWLNKFYNAVREEHIHIPRKHISTRFLDYEELKYSLRSVDLYLPWINKIYIVTASQIP</sequence>
<name>A0A1J4J1S1_9EUKA</name>
<evidence type="ECO:0000256" key="1">
    <source>
        <dbReference type="SAM" id="Phobius"/>
    </source>
</evidence>
<gene>
    <name evidence="4" type="ORF">TRFO_40938</name>
</gene>
<feature type="transmembrane region" description="Helical" evidence="1">
    <location>
        <begin position="27"/>
        <end position="45"/>
    </location>
</feature>
<protein>
    <submittedName>
        <fullName evidence="4">Uncharacterized protein</fullName>
    </submittedName>
</protein>
<evidence type="ECO:0000313" key="4">
    <source>
        <dbReference type="EMBL" id="OHS92721.1"/>
    </source>
</evidence>
<proteinExistence type="predicted"/>
<accession>A0A1J4J1S1</accession>
<dbReference type="VEuPathDB" id="TrichDB:TRFO_40938"/>
<dbReference type="Proteomes" id="UP000179807">
    <property type="component" value="Unassembled WGS sequence"/>
</dbReference>
<keyword evidence="1" id="KW-0812">Transmembrane</keyword>
<feature type="domain" description="Stealth protein CR2 conserved region 2" evidence="2">
    <location>
        <begin position="139"/>
        <end position="172"/>
    </location>
</feature>
<reference evidence="4" key="1">
    <citation type="submission" date="2016-10" db="EMBL/GenBank/DDBJ databases">
        <authorList>
            <person name="Benchimol M."/>
            <person name="Almeida L.G."/>
            <person name="Vasconcelos A.T."/>
            <person name="Perreira-Neves A."/>
            <person name="Rosa I.A."/>
            <person name="Tasca T."/>
            <person name="Bogo M.R."/>
            <person name="de Souza W."/>
        </authorList>
    </citation>
    <scope>NUCLEOTIDE SEQUENCE [LARGE SCALE GENOMIC DNA]</scope>
    <source>
        <strain evidence="4">K</strain>
    </source>
</reference>
<evidence type="ECO:0000259" key="3">
    <source>
        <dbReference type="Pfam" id="PF17101"/>
    </source>
</evidence>
<feature type="domain" description="Stealth protein CR1 conserved region 1" evidence="3">
    <location>
        <begin position="101"/>
        <end position="118"/>
    </location>
</feature>
<dbReference type="InterPro" id="IPR053362">
    <property type="entry name" value="RPS_phosphotransferase_WefF"/>
</dbReference>
<evidence type="ECO:0000259" key="2">
    <source>
        <dbReference type="Pfam" id="PF11380"/>
    </source>
</evidence>
<dbReference type="Pfam" id="PF11380">
    <property type="entry name" value="Stealth_CR2"/>
    <property type="match status" value="1"/>
</dbReference>
<dbReference type="GeneID" id="94848192"/>
<dbReference type="PANTHER" id="PTHR47452">
    <property type="entry name" value="PUTATIVE-RELATED"/>
    <property type="match status" value="1"/>
</dbReference>
<dbReference type="OrthoDB" id="263283at2759"/>
<keyword evidence="5" id="KW-1185">Reference proteome</keyword>
<dbReference type="PANTHER" id="PTHR47452:SF2">
    <property type="entry name" value="GLYCOSYLTRANSFERASE"/>
    <property type="match status" value="1"/>
</dbReference>
<keyword evidence="1" id="KW-0472">Membrane</keyword>
<dbReference type="GO" id="GO:0016772">
    <property type="term" value="F:transferase activity, transferring phosphorus-containing groups"/>
    <property type="evidence" value="ECO:0007669"/>
    <property type="project" value="InterPro"/>
</dbReference>
<comment type="caution">
    <text evidence="4">The sequence shown here is derived from an EMBL/GenBank/DDBJ whole genome shotgun (WGS) entry which is preliminary data.</text>
</comment>
<organism evidence="4 5">
    <name type="scientific">Tritrichomonas foetus</name>
    <dbReference type="NCBI Taxonomy" id="1144522"/>
    <lineage>
        <taxon>Eukaryota</taxon>
        <taxon>Metamonada</taxon>
        <taxon>Parabasalia</taxon>
        <taxon>Tritrichomonadida</taxon>
        <taxon>Tritrichomonadidae</taxon>
        <taxon>Tritrichomonas</taxon>
    </lineage>
</organism>